<dbReference type="AlphaFoldDB" id="A0A448XA41"/>
<dbReference type="EMBL" id="CAAALY010129577">
    <property type="protein sequence ID" value="VEL32046.1"/>
    <property type="molecule type" value="Genomic_DNA"/>
</dbReference>
<evidence type="ECO:0000256" key="1">
    <source>
        <dbReference type="SAM" id="SignalP"/>
    </source>
</evidence>
<sequence length="102" mass="11299">MCAHILSAILLHCSLAARPFECLFFPLVCVCCPLYGHQAEVLVSRRPSFSFRLVSARQGGNRHSVVETIHSIFPFPPAGMAKCVLGVWPLQPEWCFRVAGLC</sequence>
<feature type="signal peptide" evidence="1">
    <location>
        <begin position="1"/>
        <end position="16"/>
    </location>
</feature>
<evidence type="ECO:0000313" key="3">
    <source>
        <dbReference type="Proteomes" id="UP000784294"/>
    </source>
</evidence>
<organism evidence="2 3">
    <name type="scientific">Protopolystoma xenopodis</name>
    <dbReference type="NCBI Taxonomy" id="117903"/>
    <lineage>
        <taxon>Eukaryota</taxon>
        <taxon>Metazoa</taxon>
        <taxon>Spiralia</taxon>
        <taxon>Lophotrochozoa</taxon>
        <taxon>Platyhelminthes</taxon>
        <taxon>Monogenea</taxon>
        <taxon>Polyopisthocotylea</taxon>
        <taxon>Polystomatidea</taxon>
        <taxon>Polystomatidae</taxon>
        <taxon>Protopolystoma</taxon>
    </lineage>
</organism>
<feature type="chain" id="PRO_5019175641" description="Secreted protein" evidence="1">
    <location>
        <begin position="17"/>
        <end position="102"/>
    </location>
</feature>
<dbReference type="Proteomes" id="UP000784294">
    <property type="component" value="Unassembled WGS sequence"/>
</dbReference>
<gene>
    <name evidence="2" type="ORF">PXEA_LOCUS25486</name>
</gene>
<evidence type="ECO:0000313" key="2">
    <source>
        <dbReference type="EMBL" id="VEL32046.1"/>
    </source>
</evidence>
<comment type="caution">
    <text evidence="2">The sequence shown here is derived from an EMBL/GenBank/DDBJ whole genome shotgun (WGS) entry which is preliminary data.</text>
</comment>
<keyword evidence="3" id="KW-1185">Reference proteome</keyword>
<accession>A0A448XA41</accession>
<reference evidence="2" key="1">
    <citation type="submission" date="2018-11" db="EMBL/GenBank/DDBJ databases">
        <authorList>
            <consortium name="Pathogen Informatics"/>
        </authorList>
    </citation>
    <scope>NUCLEOTIDE SEQUENCE</scope>
</reference>
<keyword evidence="1" id="KW-0732">Signal</keyword>
<evidence type="ECO:0008006" key="4">
    <source>
        <dbReference type="Google" id="ProtNLM"/>
    </source>
</evidence>
<proteinExistence type="predicted"/>
<name>A0A448XA41_9PLAT</name>
<protein>
    <recommendedName>
        <fullName evidence="4">Secreted protein</fullName>
    </recommendedName>
</protein>